<evidence type="ECO:0000256" key="1">
    <source>
        <dbReference type="SAM" id="Coils"/>
    </source>
</evidence>
<dbReference type="Proteomes" id="UP000436088">
    <property type="component" value="Unassembled WGS sequence"/>
</dbReference>
<evidence type="ECO:0000256" key="2">
    <source>
        <dbReference type="SAM" id="MobiDB-lite"/>
    </source>
</evidence>
<dbReference type="PANTHER" id="PTHR32108:SF9">
    <property type="entry name" value="REVERSE TRANSCRIPTASE RNASE H-LIKE DOMAIN-CONTAINING PROTEIN"/>
    <property type="match status" value="1"/>
</dbReference>
<organism evidence="3 4">
    <name type="scientific">Hibiscus syriacus</name>
    <name type="common">Rose of Sharon</name>
    <dbReference type="NCBI Taxonomy" id="106335"/>
    <lineage>
        <taxon>Eukaryota</taxon>
        <taxon>Viridiplantae</taxon>
        <taxon>Streptophyta</taxon>
        <taxon>Embryophyta</taxon>
        <taxon>Tracheophyta</taxon>
        <taxon>Spermatophyta</taxon>
        <taxon>Magnoliopsida</taxon>
        <taxon>eudicotyledons</taxon>
        <taxon>Gunneridae</taxon>
        <taxon>Pentapetalae</taxon>
        <taxon>rosids</taxon>
        <taxon>malvids</taxon>
        <taxon>Malvales</taxon>
        <taxon>Malvaceae</taxon>
        <taxon>Malvoideae</taxon>
        <taxon>Hibiscus</taxon>
    </lineage>
</organism>
<feature type="region of interest" description="Disordered" evidence="2">
    <location>
        <begin position="1"/>
        <end position="32"/>
    </location>
</feature>
<evidence type="ECO:0000313" key="3">
    <source>
        <dbReference type="EMBL" id="KAE8706643.1"/>
    </source>
</evidence>
<proteinExistence type="predicted"/>
<comment type="caution">
    <text evidence="3">The sequence shown here is derived from an EMBL/GenBank/DDBJ whole genome shotgun (WGS) entry which is preliminary data.</text>
</comment>
<dbReference type="EMBL" id="VEPZ02000968">
    <property type="protein sequence ID" value="KAE8706643.1"/>
    <property type="molecule type" value="Genomic_DNA"/>
</dbReference>
<feature type="region of interest" description="Disordered" evidence="2">
    <location>
        <begin position="119"/>
        <end position="140"/>
    </location>
</feature>
<sequence>MDKKFYDQTKYDAAKKRHPEGTPRIEESYAPRDHVSIKEQEEIREIREQMTKMMDRISVLDKEKETPAKKERELNELNSAMSDTQGTSDLNQLEKLQTIIIRIHKSSGDTKEMVTTVKAPRDEKKSCNQKSSKFGQVQPKIKGGSHLDTIPISYKELYEKLLEARKVDPYYIKPFQPPYPNWYNINVYCKYHAGAQGHTIENCLAFKRRLQSLLDQGILQFMINDQPSLVIEDPVRSTPNVFKGNTPEEWITGVTKLKKNCNIHEGRAKKFYHNSRVAEEICKTSVSELKRCQVENQRLNSAMTNMEASYHIHQLEIDTELKATMAKNKTLKKCLDDYRDLMKEKDNIMKEATAQANNVAHKPVDLASFTRELKQIENSTPEHEWKLVWLLREIEKLGVKAIPYM</sequence>
<reference evidence="3" key="1">
    <citation type="submission" date="2019-09" db="EMBL/GenBank/DDBJ databases">
        <title>Draft genome information of white flower Hibiscus syriacus.</title>
        <authorList>
            <person name="Kim Y.-M."/>
        </authorList>
    </citation>
    <scope>NUCLEOTIDE SEQUENCE [LARGE SCALE GENOMIC DNA]</scope>
    <source>
        <strain evidence="3">YM2019G1</strain>
    </source>
</reference>
<gene>
    <name evidence="3" type="ORF">F3Y22_tig00110391pilonHSYRG00166</name>
</gene>
<evidence type="ECO:0000313" key="4">
    <source>
        <dbReference type="Proteomes" id="UP000436088"/>
    </source>
</evidence>
<keyword evidence="4" id="KW-1185">Reference proteome</keyword>
<name>A0A6A3AS87_HIBSY</name>
<accession>A0A6A3AS87</accession>
<dbReference type="PANTHER" id="PTHR32108">
    <property type="entry name" value="DNA-DIRECTED RNA POLYMERASE SUBUNIT ALPHA"/>
    <property type="match status" value="1"/>
</dbReference>
<feature type="coiled-coil region" evidence="1">
    <location>
        <begin position="289"/>
        <end position="355"/>
    </location>
</feature>
<keyword evidence="1" id="KW-0175">Coiled coil</keyword>
<dbReference type="AlphaFoldDB" id="A0A6A3AS87"/>
<protein>
    <submittedName>
        <fullName evidence="3">Uncharacterized protein</fullName>
    </submittedName>
</protein>